<comment type="caution">
    <text evidence="1">The sequence shown here is derived from an EMBL/GenBank/DDBJ whole genome shotgun (WGS) entry which is preliminary data.</text>
</comment>
<protein>
    <submittedName>
        <fullName evidence="1">Uncharacterized protein</fullName>
    </submittedName>
</protein>
<dbReference type="Proteomes" id="UP000299102">
    <property type="component" value="Unassembled WGS sequence"/>
</dbReference>
<organism evidence="1 2">
    <name type="scientific">Eumeta variegata</name>
    <name type="common">Bagworm moth</name>
    <name type="synonym">Eumeta japonica</name>
    <dbReference type="NCBI Taxonomy" id="151549"/>
    <lineage>
        <taxon>Eukaryota</taxon>
        <taxon>Metazoa</taxon>
        <taxon>Ecdysozoa</taxon>
        <taxon>Arthropoda</taxon>
        <taxon>Hexapoda</taxon>
        <taxon>Insecta</taxon>
        <taxon>Pterygota</taxon>
        <taxon>Neoptera</taxon>
        <taxon>Endopterygota</taxon>
        <taxon>Lepidoptera</taxon>
        <taxon>Glossata</taxon>
        <taxon>Ditrysia</taxon>
        <taxon>Tineoidea</taxon>
        <taxon>Psychidae</taxon>
        <taxon>Oiketicinae</taxon>
        <taxon>Eumeta</taxon>
    </lineage>
</organism>
<gene>
    <name evidence="1" type="ORF">EVAR_63627_1</name>
</gene>
<evidence type="ECO:0000313" key="1">
    <source>
        <dbReference type="EMBL" id="GBP90613.1"/>
    </source>
</evidence>
<proteinExistence type="predicted"/>
<dbReference type="EMBL" id="BGZK01002097">
    <property type="protein sequence ID" value="GBP90613.1"/>
    <property type="molecule type" value="Genomic_DNA"/>
</dbReference>
<evidence type="ECO:0000313" key="2">
    <source>
        <dbReference type="Proteomes" id="UP000299102"/>
    </source>
</evidence>
<accession>A0A4C1ZV15</accession>
<name>A0A4C1ZV15_EUMVA</name>
<dbReference type="AlphaFoldDB" id="A0A4C1ZV15"/>
<sequence>MHQIKYRPALPAEPALKIIRPCDVKNLALPPSVNVCGKRRATGEIYHYVIAHRVASTRWPRPGQYLDTEKCLEILNNLSASEAQQCLMILSIVATLIQVIAEAFGTQLRRDY</sequence>
<reference evidence="1 2" key="1">
    <citation type="journal article" date="2019" name="Commun. Biol.">
        <title>The bagworm genome reveals a unique fibroin gene that provides high tensile strength.</title>
        <authorList>
            <person name="Kono N."/>
            <person name="Nakamura H."/>
            <person name="Ohtoshi R."/>
            <person name="Tomita M."/>
            <person name="Numata K."/>
            <person name="Arakawa K."/>
        </authorList>
    </citation>
    <scope>NUCLEOTIDE SEQUENCE [LARGE SCALE GENOMIC DNA]</scope>
</reference>
<keyword evidence="2" id="KW-1185">Reference proteome</keyword>